<dbReference type="Proteomes" id="UP000596329">
    <property type="component" value="Chromosome"/>
</dbReference>
<dbReference type="KEGG" id="fpk:IA06_03535"/>
<dbReference type="KEGG" id="fpc:FPSM_01605"/>
<keyword evidence="3" id="KW-0238">DNA-binding</keyword>
<organism evidence="5 6">
    <name type="scientific">Flavobacterium psychrophilum</name>
    <dbReference type="NCBI Taxonomy" id="96345"/>
    <lineage>
        <taxon>Bacteria</taxon>
        <taxon>Pseudomonadati</taxon>
        <taxon>Bacteroidota</taxon>
        <taxon>Flavobacteriia</taxon>
        <taxon>Flavobacteriales</taxon>
        <taxon>Flavobacteriaceae</taxon>
        <taxon>Flavobacterium</taxon>
    </lineage>
</organism>
<dbReference type="CDD" id="cd06170">
    <property type="entry name" value="LuxR_C_like"/>
    <property type="match status" value="1"/>
</dbReference>
<dbReference type="InterPro" id="IPR016032">
    <property type="entry name" value="Sig_transdc_resp-reg_C-effctor"/>
</dbReference>
<protein>
    <submittedName>
        <fullName evidence="5">Response regulator transcription factor</fullName>
    </submittedName>
</protein>
<dbReference type="EMBL" id="CP059075">
    <property type="protein sequence ID" value="QRE03195.1"/>
    <property type="molecule type" value="Genomic_DNA"/>
</dbReference>
<dbReference type="KEGG" id="fpv:IA03_03585"/>
<dbReference type="OMA" id="MLTTFEV"/>
<dbReference type="SMART" id="SM00421">
    <property type="entry name" value="HTH_LUXR"/>
    <property type="match status" value="1"/>
</dbReference>
<dbReference type="Pfam" id="PF00196">
    <property type="entry name" value="GerE"/>
    <property type="match status" value="1"/>
</dbReference>
<keyword evidence="1" id="KW-0597">Phosphoprotein</keyword>
<dbReference type="GO" id="GO:0006355">
    <property type="term" value="P:regulation of DNA-templated transcription"/>
    <property type="evidence" value="ECO:0007669"/>
    <property type="project" value="InterPro"/>
</dbReference>
<dbReference type="SUPFAM" id="SSF52172">
    <property type="entry name" value="CheY-like"/>
    <property type="match status" value="1"/>
</dbReference>
<dbReference type="GO" id="GO:0000160">
    <property type="term" value="P:phosphorelay signal transduction system"/>
    <property type="evidence" value="ECO:0007669"/>
    <property type="project" value="InterPro"/>
</dbReference>
<dbReference type="KEGG" id="fpw:IA04_03500"/>
<keyword evidence="2" id="KW-0805">Transcription regulation</keyword>
<dbReference type="Gene3D" id="3.40.50.2300">
    <property type="match status" value="1"/>
</dbReference>
<reference evidence="5 6" key="1">
    <citation type="submission" date="2020-07" db="EMBL/GenBank/DDBJ databases">
        <title>Genomic characterization of Flavobacterium psychrophilum strains.</title>
        <authorList>
            <person name="Castillo D."/>
            <person name="Jorgensen J."/>
            <person name="Middelboe M."/>
        </authorList>
    </citation>
    <scope>NUCLEOTIDE SEQUENCE [LARGE SCALE GENOMIC DNA]</scope>
    <source>
        <strain evidence="5 6">FPS-R7</strain>
    </source>
</reference>
<evidence type="ECO:0000313" key="6">
    <source>
        <dbReference type="Proteomes" id="UP000596329"/>
    </source>
</evidence>
<keyword evidence="4" id="KW-0804">Transcription</keyword>
<dbReference type="CDD" id="cd17535">
    <property type="entry name" value="REC_NarL-like"/>
    <property type="match status" value="1"/>
</dbReference>
<name>A0A075RWA2_FLAPS</name>
<evidence type="ECO:0000256" key="3">
    <source>
        <dbReference type="ARBA" id="ARBA00023125"/>
    </source>
</evidence>
<evidence type="ECO:0000256" key="1">
    <source>
        <dbReference type="ARBA" id="ARBA00022553"/>
    </source>
</evidence>
<evidence type="ECO:0000256" key="4">
    <source>
        <dbReference type="ARBA" id="ARBA00023163"/>
    </source>
</evidence>
<gene>
    <name evidence="5" type="ORF">H0H26_09830</name>
</gene>
<dbReference type="InterPro" id="IPR039420">
    <property type="entry name" value="WalR-like"/>
</dbReference>
<accession>A0A075RWA2</accession>
<proteinExistence type="predicted"/>
<dbReference type="AlphaFoldDB" id="A0A075RWA2"/>
<dbReference type="SUPFAM" id="SSF46894">
    <property type="entry name" value="C-terminal effector domain of the bipartite response regulators"/>
    <property type="match status" value="1"/>
</dbReference>
<dbReference type="InterPro" id="IPR058245">
    <property type="entry name" value="NreC/VraR/RcsB-like_REC"/>
</dbReference>
<dbReference type="PRINTS" id="PR00038">
    <property type="entry name" value="HTHLUXR"/>
</dbReference>
<dbReference type="SMART" id="SM00448">
    <property type="entry name" value="REC"/>
    <property type="match status" value="1"/>
</dbReference>
<dbReference type="KEGG" id="fpq:IB65_03510"/>
<evidence type="ECO:0000256" key="2">
    <source>
        <dbReference type="ARBA" id="ARBA00023015"/>
    </source>
</evidence>
<dbReference type="PROSITE" id="PS50110">
    <property type="entry name" value="RESPONSE_REGULATORY"/>
    <property type="match status" value="1"/>
</dbReference>
<dbReference type="InterPro" id="IPR000792">
    <property type="entry name" value="Tscrpt_reg_LuxR_C"/>
</dbReference>
<dbReference type="PROSITE" id="PS50043">
    <property type="entry name" value="HTH_LUXR_2"/>
    <property type="match status" value="1"/>
</dbReference>
<sequence length="222" mass="24691">MENKIKIHLADDHQVLIDGLLAVLKTNSDFEVVGFSLNGEGLVNKIARNKADILIMDINMPEKDGIQVLREMNELGFTCKVIILSSYDDSKLIKEVIKLGASGYLTKQCAGESIIDAIKTVAYGNQYFSDAIKDKIFNIYTGNNNDHNQSLNPQDLISSITARELEILNLIGQERSGKYISNLLNISVNTVETHRKNLMKKLNVKSSIGLVIFAVKHDLITN</sequence>
<dbReference type="RefSeq" id="WP_011962874.1">
    <property type="nucleotide sequence ID" value="NZ_BCNG01000004.1"/>
</dbReference>
<dbReference type="Pfam" id="PF00072">
    <property type="entry name" value="Response_reg"/>
    <property type="match status" value="1"/>
</dbReference>
<dbReference type="GeneID" id="66552604"/>
<dbReference type="InterPro" id="IPR011006">
    <property type="entry name" value="CheY-like_superfamily"/>
</dbReference>
<dbReference type="PANTHER" id="PTHR43214:SF41">
    <property type="entry name" value="NITRATE_NITRITE RESPONSE REGULATOR PROTEIN NARP"/>
    <property type="match status" value="1"/>
</dbReference>
<dbReference type="PANTHER" id="PTHR43214">
    <property type="entry name" value="TWO-COMPONENT RESPONSE REGULATOR"/>
    <property type="match status" value="1"/>
</dbReference>
<dbReference type="InterPro" id="IPR001789">
    <property type="entry name" value="Sig_transdc_resp-reg_receiver"/>
</dbReference>
<evidence type="ECO:0000313" key="5">
    <source>
        <dbReference type="EMBL" id="QRE03195.1"/>
    </source>
</evidence>
<dbReference type="GO" id="GO:0003677">
    <property type="term" value="F:DNA binding"/>
    <property type="evidence" value="ECO:0007669"/>
    <property type="project" value="UniProtKB-KW"/>
</dbReference>